<reference evidence="3 4" key="1">
    <citation type="submission" date="2017-03" db="EMBL/GenBank/DDBJ databases">
        <authorList>
            <person name="Afonso C.L."/>
            <person name="Miller P.J."/>
            <person name="Scott M.A."/>
            <person name="Spackman E."/>
            <person name="Goraichik I."/>
            <person name="Dimitrov K.M."/>
            <person name="Suarez D.L."/>
            <person name="Swayne D.E."/>
        </authorList>
    </citation>
    <scope>NUCLEOTIDE SEQUENCE [LARGE SCALE GENOMIC DNA]</scope>
    <source>
        <strain evidence="3 4">CECT 7971</strain>
    </source>
</reference>
<dbReference type="Proteomes" id="UP000193307">
    <property type="component" value="Unassembled WGS sequence"/>
</dbReference>
<name>A0A1Y5TCY5_9RHOB</name>
<evidence type="ECO:0000256" key="2">
    <source>
        <dbReference type="SAM" id="SignalP"/>
    </source>
</evidence>
<feature type="chain" id="PRO_5011008480" evidence="2">
    <location>
        <begin position="37"/>
        <end position="170"/>
    </location>
</feature>
<dbReference type="RefSeq" id="WP_085850250.1">
    <property type="nucleotide sequence ID" value="NZ_FNZV01000012.1"/>
</dbReference>
<dbReference type="AlphaFoldDB" id="A0A1Y5TCY5"/>
<proteinExistence type="predicted"/>
<evidence type="ECO:0000313" key="4">
    <source>
        <dbReference type="Proteomes" id="UP000193307"/>
    </source>
</evidence>
<dbReference type="OrthoDB" id="7876829at2"/>
<accession>A0A1Y5TCY5</accession>
<keyword evidence="2" id="KW-0732">Signal</keyword>
<protein>
    <submittedName>
        <fullName evidence="3">Uncharacterized protein</fullName>
    </submittedName>
</protein>
<organism evidence="3 4">
    <name type="scientific">Pacificibacter marinus</name>
    <dbReference type="NCBI Taxonomy" id="658057"/>
    <lineage>
        <taxon>Bacteria</taxon>
        <taxon>Pseudomonadati</taxon>
        <taxon>Pseudomonadota</taxon>
        <taxon>Alphaproteobacteria</taxon>
        <taxon>Rhodobacterales</taxon>
        <taxon>Roseobacteraceae</taxon>
        <taxon>Pacificibacter</taxon>
    </lineage>
</organism>
<sequence length="170" mass="18190">MKTSIHTSKKRTPKFAAGLVALSLAISGLSVAPARAGDADVARAIGGLLTLFVVGKAIENHSSKSKAAPVKSQHDRHNTPRVDRRSSFDIPSSCVVSVQGNRNRLQTVAMENCVMKNRRSAVALPRACETVVRTKRGRADAYDVGCLNNFGYRVTQSDGKGGYHGKGSLR</sequence>
<evidence type="ECO:0000256" key="1">
    <source>
        <dbReference type="SAM" id="MobiDB-lite"/>
    </source>
</evidence>
<keyword evidence="4" id="KW-1185">Reference proteome</keyword>
<dbReference type="EMBL" id="FWFW01000012">
    <property type="protein sequence ID" value="SLN61142.1"/>
    <property type="molecule type" value="Genomic_DNA"/>
</dbReference>
<evidence type="ECO:0000313" key="3">
    <source>
        <dbReference type="EMBL" id="SLN61142.1"/>
    </source>
</evidence>
<dbReference type="STRING" id="658057.SAMN04488032_11263"/>
<feature type="signal peptide" evidence="2">
    <location>
        <begin position="1"/>
        <end position="36"/>
    </location>
</feature>
<feature type="region of interest" description="Disordered" evidence="1">
    <location>
        <begin position="63"/>
        <end position="86"/>
    </location>
</feature>
<feature type="compositionally biased region" description="Basic and acidic residues" evidence="1">
    <location>
        <begin position="72"/>
        <end position="86"/>
    </location>
</feature>
<gene>
    <name evidence="3" type="ORF">PAM7971_03155</name>
</gene>